<dbReference type="Gene3D" id="3.30.70.20">
    <property type="match status" value="1"/>
</dbReference>
<gene>
    <name evidence="2" type="ORF">EYH21_03320</name>
</gene>
<dbReference type="PROSITE" id="PS00198">
    <property type="entry name" value="4FE4S_FER_1"/>
    <property type="match status" value="2"/>
</dbReference>
<evidence type="ECO:0000313" key="2">
    <source>
        <dbReference type="EMBL" id="HIP91313.1"/>
    </source>
</evidence>
<protein>
    <submittedName>
        <fullName evidence="2">4Fe-4S dicluster domain-containing protein</fullName>
    </submittedName>
</protein>
<feature type="domain" description="4Fe-4S ferredoxin-type" evidence="1">
    <location>
        <begin position="1"/>
        <end position="27"/>
    </location>
</feature>
<feature type="domain" description="4Fe-4S ferredoxin-type" evidence="1">
    <location>
        <begin position="28"/>
        <end position="53"/>
    </location>
</feature>
<proteinExistence type="predicted"/>
<dbReference type="Pfam" id="PF00037">
    <property type="entry name" value="Fer4"/>
    <property type="match status" value="2"/>
</dbReference>
<reference evidence="2" key="1">
    <citation type="journal article" date="2020" name="ISME J.">
        <title>Gammaproteobacteria mediating utilization of methyl-, sulfur- and petroleum organic compounds in deep ocean hydrothermal plumes.</title>
        <authorList>
            <person name="Zhou Z."/>
            <person name="Liu Y."/>
            <person name="Pan J."/>
            <person name="Cron B.R."/>
            <person name="Toner B.M."/>
            <person name="Anantharaman K."/>
            <person name="Breier J.A."/>
            <person name="Dick G.J."/>
            <person name="Li M."/>
        </authorList>
    </citation>
    <scope>NUCLEOTIDE SEQUENCE</scope>
    <source>
        <strain evidence="2">SZUA-1471</strain>
    </source>
</reference>
<organism evidence="2 3">
    <name type="scientific">Methanothermococcus okinawensis</name>
    <dbReference type="NCBI Taxonomy" id="155863"/>
    <lineage>
        <taxon>Archaea</taxon>
        <taxon>Methanobacteriati</taxon>
        <taxon>Methanobacteriota</taxon>
        <taxon>Methanomada group</taxon>
        <taxon>Methanococci</taxon>
        <taxon>Methanococcales</taxon>
        <taxon>Methanococcaceae</taxon>
        <taxon>Methanothermococcus</taxon>
    </lineage>
</organism>
<evidence type="ECO:0000259" key="1">
    <source>
        <dbReference type="PROSITE" id="PS51379"/>
    </source>
</evidence>
<sequence>MRVLEKCVGCGNCVPFCPFGAITTYGRAVINRELCRECKLCIKYCPIDAIVDK</sequence>
<evidence type="ECO:0000313" key="3">
    <source>
        <dbReference type="Proteomes" id="UP000618343"/>
    </source>
</evidence>
<dbReference type="InterPro" id="IPR017896">
    <property type="entry name" value="4Fe4S_Fe-S-bd"/>
</dbReference>
<dbReference type="InterPro" id="IPR017900">
    <property type="entry name" value="4Fe4S_Fe_S_CS"/>
</dbReference>
<dbReference type="AlphaFoldDB" id="A0A832ZRV6"/>
<accession>A0A832ZRV6</accession>
<dbReference type="Proteomes" id="UP000618343">
    <property type="component" value="Unassembled WGS sequence"/>
</dbReference>
<dbReference type="SUPFAM" id="SSF54862">
    <property type="entry name" value="4Fe-4S ferredoxins"/>
    <property type="match status" value="1"/>
</dbReference>
<dbReference type="EMBL" id="DQUO01000034">
    <property type="protein sequence ID" value="HIP91313.1"/>
    <property type="molecule type" value="Genomic_DNA"/>
</dbReference>
<name>A0A832ZRV6_9EURY</name>
<dbReference type="GO" id="GO:0016491">
    <property type="term" value="F:oxidoreductase activity"/>
    <property type="evidence" value="ECO:0007669"/>
    <property type="project" value="UniProtKB-ARBA"/>
</dbReference>
<comment type="caution">
    <text evidence="2">The sequence shown here is derived from an EMBL/GenBank/DDBJ whole genome shotgun (WGS) entry which is preliminary data.</text>
</comment>
<dbReference type="PROSITE" id="PS51379">
    <property type="entry name" value="4FE4S_FER_2"/>
    <property type="match status" value="2"/>
</dbReference>